<evidence type="ECO:0000313" key="13">
    <source>
        <dbReference type="Proteomes" id="UP000663828"/>
    </source>
</evidence>
<dbReference type="SUPFAM" id="SSF48264">
    <property type="entry name" value="Cytochrome P450"/>
    <property type="match status" value="1"/>
</dbReference>
<keyword evidence="4 9" id="KW-0479">Metal-binding</keyword>
<dbReference type="PRINTS" id="PR00385">
    <property type="entry name" value="P450"/>
</dbReference>
<keyword evidence="11" id="KW-0812">Transmembrane</keyword>
<dbReference type="InterPro" id="IPR002401">
    <property type="entry name" value="Cyt_P450_E_grp-I"/>
</dbReference>
<dbReference type="GO" id="GO:0008395">
    <property type="term" value="F:steroid hydroxylase activity"/>
    <property type="evidence" value="ECO:0007669"/>
    <property type="project" value="TreeGrafter"/>
</dbReference>
<dbReference type="PANTHER" id="PTHR24302:SF15">
    <property type="entry name" value="FATTY-ACID PEROXYGENASE"/>
    <property type="match status" value="1"/>
</dbReference>
<evidence type="ECO:0000256" key="11">
    <source>
        <dbReference type="SAM" id="Phobius"/>
    </source>
</evidence>
<dbReference type="InterPro" id="IPR036396">
    <property type="entry name" value="Cyt_P450_sf"/>
</dbReference>
<evidence type="ECO:0000256" key="7">
    <source>
        <dbReference type="ARBA" id="ARBA00023033"/>
    </source>
</evidence>
<evidence type="ECO:0000256" key="5">
    <source>
        <dbReference type="ARBA" id="ARBA00023002"/>
    </source>
</evidence>
<evidence type="ECO:0000256" key="3">
    <source>
        <dbReference type="ARBA" id="ARBA00022617"/>
    </source>
</evidence>
<dbReference type="PROSITE" id="PS00086">
    <property type="entry name" value="CYTOCHROME_P450"/>
    <property type="match status" value="1"/>
</dbReference>
<sequence length="526" mass="61760">MLTSDSSYSTMISLLIQPILIVSVLLLLIFYVFKLKKIYNKFHEMGLSGPVPRMFLGNAIELFNHHQHPSACLADWTHRFGKTYGYFIGHTPIICISDPDILQEIFVTKFSHFHSRRPLPLQQHDLRHLLASTGDEWKRQRSIMQPTFSPNKLKEMREIIDQCVTNLIEKLDEQKPEVEFDVTSLLQRTSMDILLNCAFGINPAKHEKLSIPFFQRCLQVFEFSFFQTILTMCSLIIPELDFIWVTIFKYTSIVRLWLHDHVPYMNRFIDTDPNTWLLYHVEQIIKQRRLYGNKRIDLLQSMIEATDASQHVSSQTSTSPKARLNQDELLHNVYLFLLGGYETAATTLAYLIFILATHQNEQAHLLDEIERVYGDYDQIIKLEYLDWFIQETLRFFPIAPFIVNRQCNKECYIGQLKIERGTNITVDMYSLHYDDQLFGPVSPLKFYPERFREKRHALAWLPFGAGPRNCIGMRFAMLEIKLALVQILHRYKILPGENTLSKFDVQERFVIAPTNGIWIRIERRET</sequence>
<dbReference type="PANTHER" id="PTHR24302">
    <property type="entry name" value="CYTOCHROME P450 FAMILY 3"/>
    <property type="match status" value="1"/>
</dbReference>
<evidence type="ECO:0000256" key="6">
    <source>
        <dbReference type="ARBA" id="ARBA00023004"/>
    </source>
</evidence>
<feature type="transmembrane region" description="Helical" evidence="11">
    <location>
        <begin position="12"/>
        <end position="33"/>
    </location>
</feature>
<dbReference type="InterPro" id="IPR017972">
    <property type="entry name" value="Cyt_P450_CS"/>
</dbReference>
<evidence type="ECO:0000256" key="10">
    <source>
        <dbReference type="RuleBase" id="RU000461"/>
    </source>
</evidence>
<dbReference type="PRINTS" id="PR00463">
    <property type="entry name" value="EP450I"/>
</dbReference>
<protein>
    <recommendedName>
        <fullName evidence="14">Cytochrome P450</fullName>
    </recommendedName>
</protein>
<name>A0A815T1D0_ADIRI</name>
<dbReference type="CDD" id="cd11055">
    <property type="entry name" value="CYP3A-like"/>
    <property type="match status" value="1"/>
</dbReference>
<evidence type="ECO:0000313" key="12">
    <source>
        <dbReference type="EMBL" id="CAF1501422.1"/>
    </source>
</evidence>
<accession>A0A815T1D0</accession>
<comment type="function">
    <text evidence="8">Cytochromes P450 are a group of heme-thiolate monooxygenases. They oxidize a variety of structurally unrelated compounds, including steroids, fatty acids, and xenobiotics.</text>
</comment>
<evidence type="ECO:0008006" key="14">
    <source>
        <dbReference type="Google" id="ProtNLM"/>
    </source>
</evidence>
<keyword evidence="11" id="KW-0472">Membrane</keyword>
<feature type="binding site" description="axial binding residue" evidence="9">
    <location>
        <position position="470"/>
    </location>
    <ligand>
        <name>heme</name>
        <dbReference type="ChEBI" id="CHEBI:30413"/>
    </ligand>
    <ligandPart>
        <name>Fe</name>
        <dbReference type="ChEBI" id="CHEBI:18248"/>
    </ligandPart>
</feature>
<evidence type="ECO:0000256" key="2">
    <source>
        <dbReference type="ARBA" id="ARBA00010617"/>
    </source>
</evidence>
<keyword evidence="6 9" id="KW-0408">Iron</keyword>
<dbReference type="AlphaFoldDB" id="A0A815T1D0"/>
<gene>
    <name evidence="12" type="ORF">XAT740_LOCUS39681</name>
</gene>
<dbReference type="InterPro" id="IPR050705">
    <property type="entry name" value="Cytochrome_P450_3A"/>
</dbReference>
<keyword evidence="13" id="KW-1185">Reference proteome</keyword>
<evidence type="ECO:0000256" key="1">
    <source>
        <dbReference type="ARBA" id="ARBA00001971"/>
    </source>
</evidence>
<comment type="cofactor">
    <cofactor evidence="1 9">
        <name>heme</name>
        <dbReference type="ChEBI" id="CHEBI:30413"/>
    </cofactor>
</comment>
<keyword evidence="3 9" id="KW-0349">Heme</keyword>
<dbReference type="FunFam" id="1.10.630.10:FF:000182">
    <property type="entry name" value="Cytochrome P450 3A4"/>
    <property type="match status" value="1"/>
</dbReference>
<dbReference type="GO" id="GO:0016705">
    <property type="term" value="F:oxidoreductase activity, acting on paired donors, with incorporation or reduction of molecular oxygen"/>
    <property type="evidence" value="ECO:0007669"/>
    <property type="project" value="InterPro"/>
</dbReference>
<dbReference type="GO" id="GO:0020037">
    <property type="term" value="F:heme binding"/>
    <property type="evidence" value="ECO:0007669"/>
    <property type="project" value="InterPro"/>
</dbReference>
<comment type="similarity">
    <text evidence="2 10">Belongs to the cytochrome P450 family.</text>
</comment>
<dbReference type="Proteomes" id="UP000663828">
    <property type="component" value="Unassembled WGS sequence"/>
</dbReference>
<feature type="transmembrane region" description="Helical" evidence="11">
    <location>
        <begin position="333"/>
        <end position="356"/>
    </location>
</feature>
<evidence type="ECO:0000256" key="9">
    <source>
        <dbReference type="PIRSR" id="PIRSR602401-1"/>
    </source>
</evidence>
<keyword evidence="5 10" id="KW-0560">Oxidoreductase</keyword>
<dbReference type="Pfam" id="PF00067">
    <property type="entry name" value="p450"/>
    <property type="match status" value="1"/>
</dbReference>
<reference evidence="12" key="1">
    <citation type="submission" date="2021-02" db="EMBL/GenBank/DDBJ databases">
        <authorList>
            <person name="Nowell W R."/>
        </authorList>
    </citation>
    <scope>NUCLEOTIDE SEQUENCE</scope>
</reference>
<proteinExistence type="inferred from homology"/>
<keyword evidence="11" id="KW-1133">Transmembrane helix</keyword>
<comment type="caution">
    <text evidence="12">The sequence shown here is derived from an EMBL/GenBank/DDBJ whole genome shotgun (WGS) entry which is preliminary data.</text>
</comment>
<evidence type="ECO:0000256" key="4">
    <source>
        <dbReference type="ARBA" id="ARBA00022723"/>
    </source>
</evidence>
<organism evidence="12 13">
    <name type="scientific">Adineta ricciae</name>
    <name type="common">Rotifer</name>
    <dbReference type="NCBI Taxonomy" id="249248"/>
    <lineage>
        <taxon>Eukaryota</taxon>
        <taxon>Metazoa</taxon>
        <taxon>Spiralia</taxon>
        <taxon>Gnathifera</taxon>
        <taxon>Rotifera</taxon>
        <taxon>Eurotatoria</taxon>
        <taxon>Bdelloidea</taxon>
        <taxon>Adinetida</taxon>
        <taxon>Adinetidae</taxon>
        <taxon>Adineta</taxon>
    </lineage>
</organism>
<dbReference type="InterPro" id="IPR001128">
    <property type="entry name" value="Cyt_P450"/>
</dbReference>
<dbReference type="GO" id="GO:0005506">
    <property type="term" value="F:iron ion binding"/>
    <property type="evidence" value="ECO:0007669"/>
    <property type="project" value="InterPro"/>
</dbReference>
<keyword evidence="7 10" id="KW-0503">Monooxygenase</keyword>
<evidence type="ECO:0000256" key="8">
    <source>
        <dbReference type="ARBA" id="ARBA00043906"/>
    </source>
</evidence>
<dbReference type="EMBL" id="CAJNOR010004427">
    <property type="protein sequence ID" value="CAF1501422.1"/>
    <property type="molecule type" value="Genomic_DNA"/>
</dbReference>
<dbReference type="Gene3D" id="1.10.630.10">
    <property type="entry name" value="Cytochrome P450"/>
    <property type="match status" value="1"/>
</dbReference>